<evidence type="ECO:0000256" key="1">
    <source>
        <dbReference type="SAM" id="Coils"/>
    </source>
</evidence>
<sequence>MATEEHKLTNGYQKCAPETTLTCSKAADNLNITVCQNMPIREKSEDGPSSRIQPKQSKYKGVTRIINGPKKNAIVKKVNHKNEKKTAISKLPNSLSKPKMSVHERLYSTKLAKEKIQPVKPKPTPVKKQKKPKSGRKVRNHSEKVSSSRGSFSKSRIFNIDKKITESAFKKGNNRSPTPVVEKAAPLDNNTQHQPLVNIEGRFPNVNNEAKFVHFFSENPSCPSHFSDNVPSHQLTELDDEIEGDLGEILNSIKKQNNELKERILDKTHSKIRSNATMEPISGIKVLRASNKEFQTPDVIRVKPATMDQNALSPIRNRNLLQTQDLGDTIFSGKTDDADFERDENPETIQKLDISLSHDISEVCTVQEIDNNTANCEEITVLKSCAMKLAQKLKEAQKEIENLKTEKLLQEEKHNAKIKEMEKERTKTEKVNKNLNKKLLNAIVAIKQTLWSNVFINEESDSQIYSLQLENMNLRNFLKLQKKYDIDAEEMLLKAKESYIRSKSLKVKNKEQVFPSQLKFKCPSKEGQAARALIKNSIRKVRRRSRRKRSESFDCSIFLPQTRLDIESDSDSSSQDYDGYEFDELDSNNDFKVKALPKTEIKSIIDVASQEDNGGKAKKKDEYSFGFSGSYSMKVKDEGSS</sequence>
<dbReference type="EMBL" id="CAMPGE010001842">
    <property type="protein sequence ID" value="CAI2360643.1"/>
    <property type="molecule type" value="Genomic_DNA"/>
</dbReference>
<evidence type="ECO:0000313" key="4">
    <source>
        <dbReference type="Proteomes" id="UP001295684"/>
    </source>
</evidence>
<feature type="region of interest" description="Disordered" evidence="2">
    <location>
        <begin position="112"/>
        <end position="152"/>
    </location>
</feature>
<keyword evidence="4" id="KW-1185">Reference proteome</keyword>
<accession>A0AAD1X2G7</accession>
<keyword evidence="1" id="KW-0175">Coiled coil</keyword>
<protein>
    <submittedName>
        <fullName evidence="3">Uncharacterized protein</fullName>
    </submittedName>
</protein>
<proteinExistence type="predicted"/>
<evidence type="ECO:0000313" key="3">
    <source>
        <dbReference type="EMBL" id="CAI2360643.1"/>
    </source>
</evidence>
<evidence type="ECO:0000256" key="2">
    <source>
        <dbReference type="SAM" id="MobiDB-lite"/>
    </source>
</evidence>
<feature type="region of interest" description="Disordered" evidence="2">
    <location>
        <begin position="80"/>
        <end position="99"/>
    </location>
</feature>
<gene>
    <name evidence="3" type="ORF">ECRASSUSDP1_LOCUS1947</name>
</gene>
<reference evidence="3" key="1">
    <citation type="submission" date="2023-07" db="EMBL/GenBank/DDBJ databases">
        <authorList>
            <consortium name="AG Swart"/>
            <person name="Singh M."/>
            <person name="Singh A."/>
            <person name="Seah K."/>
            <person name="Emmerich C."/>
        </authorList>
    </citation>
    <scope>NUCLEOTIDE SEQUENCE</scope>
    <source>
        <strain evidence="3">DP1</strain>
    </source>
</reference>
<dbReference type="Proteomes" id="UP001295684">
    <property type="component" value="Unassembled WGS sequence"/>
</dbReference>
<comment type="caution">
    <text evidence="3">The sequence shown here is derived from an EMBL/GenBank/DDBJ whole genome shotgun (WGS) entry which is preliminary data.</text>
</comment>
<feature type="coiled-coil region" evidence="1">
    <location>
        <begin position="386"/>
        <end position="438"/>
    </location>
</feature>
<feature type="compositionally biased region" description="Basic residues" evidence="2">
    <location>
        <begin position="125"/>
        <end position="139"/>
    </location>
</feature>
<dbReference type="AlphaFoldDB" id="A0AAD1X2G7"/>
<name>A0AAD1X2G7_EUPCR</name>
<feature type="region of interest" description="Disordered" evidence="2">
    <location>
        <begin position="41"/>
        <end position="60"/>
    </location>
</feature>
<organism evidence="3 4">
    <name type="scientific">Euplotes crassus</name>
    <dbReference type="NCBI Taxonomy" id="5936"/>
    <lineage>
        <taxon>Eukaryota</taxon>
        <taxon>Sar</taxon>
        <taxon>Alveolata</taxon>
        <taxon>Ciliophora</taxon>
        <taxon>Intramacronucleata</taxon>
        <taxon>Spirotrichea</taxon>
        <taxon>Hypotrichia</taxon>
        <taxon>Euplotida</taxon>
        <taxon>Euplotidae</taxon>
        <taxon>Moneuplotes</taxon>
    </lineage>
</organism>